<accession>A0A9X6NEC7</accession>
<protein>
    <submittedName>
        <fullName evidence="2">Uncharacterized protein</fullName>
    </submittedName>
</protein>
<keyword evidence="3" id="KW-1185">Reference proteome</keyword>
<evidence type="ECO:0000256" key="1">
    <source>
        <dbReference type="SAM" id="MobiDB-lite"/>
    </source>
</evidence>
<comment type="caution">
    <text evidence="2">The sequence shown here is derived from an EMBL/GenBank/DDBJ whole genome shotgun (WGS) entry which is preliminary data.</text>
</comment>
<organism evidence="2 3">
    <name type="scientific">Hypsibius exemplaris</name>
    <name type="common">Freshwater tardigrade</name>
    <dbReference type="NCBI Taxonomy" id="2072580"/>
    <lineage>
        <taxon>Eukaryota</taxon>
        <taxon>Metazoa</taxon>
        <taxon>Ecdysozoa</taxon>
        <taxon>Tardigrada</taxon>
        <taxon>Eutardigrada</taxon>
        <taxon>Parachela</taxon>
        <taxon>Hypsibioidea</taxon>
        <taxon>Hypsibiidae</taxon>
        <taxon>Hypsibius</taxon>
    </lineage>
</organism>
<proteinExistence type="predicted"/>
<feature type="region of interest" description="Disordered" evidence="1">
    <location>
        <begin position="465"/>
        <end position="503"/>
    </location>
</feature>
<dbReference type="SUPFAM" id="SSF47954">
    <property type="entry name" value="Cyclin-like"/>
    <property type="match status" value="2"/>
</dbReference>
<dbReference type="Proteomes" id="UP000192578">
    <property type="component" value="Unassembled WGS sequence"/>
</dbReference>
<dbReference type="AlphaFoldDB" id="A0A9X6NEC7"/>
<dbReference type="Gene3D" id="1.10.472.10">
    <property type="entry name" value="Cyclin-like"/>
    <property type="match status" value="2"/>
</dbReference>
<dbReference type="InterPro" id="IPR036915">
    <property type="entry name" value="Cyclin-like_sf"/>
</dbReference>
<reference evidence="3" key="1">
    <citation type="submission" date="2017-01" db="EMBL/GenBank/DDBJ databases">
        <title>Comparative genomics of anhydrobiosis in the tardigrade Hypsibius dujardini.</title>
        <authorList>
            <person name="Yoshida Y."/>
            <person name="Koutsovoulos G."/>
            <person name="Laetsch D."/>
            <person name="Stevens L."/>
            <person name="Kumar S."/>
            <person name="Horikawa D."/>
            <person name="Ishino K."/>
            <person name="Komine S."/>
            <person name="Tomita M."/>
            <person name="Blaxter M."/>
            <person name="Arakawa K."/>
        </authorList>
    </citation>
    <scope>NUCLEOTIDE SEQUENCE [LARGE SCALE GENOMIC DNA]</scope>
    <source>
        <strain evidence="3">Z151</strain>
    </source>
</reference>
<dbReference type="EMBL" id="MTYJ01000268">
    <property type="protein sequence ID" value="OWA52442.1"/>
    <property type="molecule type" value="Genomic_DNA"/>
</dbReference>
<name>A0A9X6NEC7_HYPEX</name>
<gene>
    <name evidence="2" type="ORF">BV898_16896</name>
</gene>
<evidence type="ECO:0000313" key="3">
    <source>
        <dbReference type="Proteomes" id="UP000192578"/>
    </source>
</evidence>
<sequence length="503" mass="55881">MFSQLHFCLSTVKSDWQRNIHPTEPAQLCGVTIRLDGQVEIRPLSPLCTRKCGLNKGQVDHQLTFHFGLHHRDSEILVPTSSAMIDSDSVVPSTSAAADCPLERSSSPKAEAGNLTGAAFSKASAAGGELSGEDVMDAFEEYLDLRDQEVEDEPFVAPVVPHRSHSFTESFRLDIINWMFEVSSDAFVHNIILHHAIHLLDAVAPFLVMDPSAEKDKAAVRSAQCAVHHVVQLVAICSINVMQKVHADYSDLFCQIQKSVERDFNVETCEWVEMLIQQLGRPGLRRPTSMGFARIFVKIAPVPKRVGWLMTYLSDLVLVHGKHLRRARYCIIAAALYVVAVGTANQRDNLELDPWPFNLAKFTRIDFHGLTGGLLEEMVYDIHQLQKDFTVPEQGLLPSHFLQKYRSVSCMGVAAFSVMSRASLDSMIDELKVTAAERAPKVQAVRNEPANLFVRPESHGISIAPLELTRSSSGSKGRYFSNPENSQPDPKKQRISDPADDSD</sequence>
<evidence type="ECO:0000313" key="2">
    <source>
        <dbReference type="EMBL" id="OWA52442.1"/>
    </source>
</evidence>